<keyword evidence="5 12" id="KW-0067">ATP-binding</keyword>
<proteinExistence type="inferred from homology"/>
<evidence type="ECO:0000256" key="8">
    <source>
        <dbReference type="SAM" id="MobiDB-lite"/>
    </source>
</evidence>
<feature type="transmembrane region" description="Helical" evidence="9">
    <location>
        <begin position="176"/>
        <end position="195"/>
    </location>
</feature>
<dbReference type="RefSeq" id="WP_354417410.1">
    <property type="nucleotide sequence ID" value="NZ_JBEPLM010000018.1"/>
</dbReference>
<evidence type="ECO:0000256" key="6">
    <source>
        <dbReference type="ARBA" id="ARBA00022989"/>
    </source>
</evidence>
<feature type="transmembrane region" description="Helical" evidence="9">
    <location>
        <begin position="95"/>
        <end position="114"/>
    </location>
</feature>
<evidence type="ECO:0000313" key="12">
    <source>
        <dbReference type="EMBL" id="MET3596836.1"/>
    </source>
</evidence>
<dbReference type="PROSITE" id="PS50893">
    <property type="entry name" value="ABC_TRANSPORTER_2"/>
    <property type="match status" value="1"/>
</dbReference>
<dbReference type="CDD" id="cd18545">
    <property type="entry name" value="ABC_6TM_YknV_like"/>
    <property type="match status" value="1"/>
</dbReference>
<comment type="subcellular location">
    <subcellularLocation>
        <location evidence="1">Cell membrane</location>
        <topology evidence="1">Multi-pass membrane protein</topology>
    </subcellularLocation>
</comment>
<accession>A0ABV2I235</accession>
<dbReference type="EMBL" id="JBEPLM010000018">
    <property type="protein sequence ID" value="MET3596836.1"/>
    <property type="molecule type" value="Genomic_DNA"/>
</dbReference>
<evidence type="ECO:0000256" key="4">
    <source>
        <dbReference type="ARBA" id="ARBA00022741"/>
    </source>
</evidence>
<evidence type="ECO:0000256" key="9">
    <source>
        <dbReference type="SAM" id="Phobius"/>
    </source>
</evidence>
<name>A0ABV2I235_9HYPH</name>
<feature type="compositionally biased region" description="Basic and acidic residues" evidence="8">
    <location>
        <begin position="8"/>
        <end position="20"/>
    </location>
</feature>
<evidence type="ECO:0000256" key="2">
    <source>
        <dbReference type="ARBA" id="ARBA00005417"/>
    </source>
</evidence>
<dbReference type="InterPro" id="IPR027417">
    <property type="entry name" value="P-loop_NTPase"/>
</dbReference>
<evidence type="ECO:0000259" key="10">
    <source>
        <dbReference type="PROSITE" id="PS50893"/>
    </source>
</evidence>
<dbReference type="InterPro" id="IPR036640">
    <property type="entry name" value="ABC1_TM_sf"/>
</dbReference>
<dbReference type="InterPro" id="IPR003439">
    <property type="entry name" value="ABC_transporter-like_ATP-bd"/>
</dbReference>
<dbReference type="Pfam" id="PF00005">
    <property type="entry name" value="ABC_tran"/>
    <property type="match status" value="1"/>
</dbReference>
<dbReference type="SUPFAM" id="SSF52540">
    <property type="entry name" value="P-loop containing nucleoside triphosphate hydrolases"/>
    <property type="match status" value="1"/>
</dbReference>
<dbReference type="Gene3D" id="1.20.1560.10">
    <property type="entry name" value="ABC transporter type 1, transmembrane domain"/>
    <property type="match status" value="1"/>
</dbReference>
<evidence type="ECO:0000259" key="11">
    <source>
        <dbReference type="PROSITE" id="PS50929"/>
    </source>
</evidence>
<feature type="region of interest" description="Disordered" evidence="8">
    <location>
        <begin position="619"/>
        <end position="642"/>
    </location>
</feature>
<dbReference type="InterPro" id="IPR011527">
    <property type="entry name" value="ABC1_TM_dom"/>
</dbReference>
<keyword evidence="7 9" id="KW-0472">Membrane</keyword>
<evidence type="ECO:0000256" key="1">
    <source>
        <dbReference type="ARBA" id="ARBA00004651"/>
    </source>
</evidence>
<dbReference type="PROSITE" id="PS00211">
    <property type="entry name" value="ABC_TRANSPORTER_1"/>
    <property type="match status" value="1"/>
</dbReference>
<dbReference type="SUPFAM" id="SSF90123">
    <property type="entry name" value="ABC transporter transmembrane region"/>
    <property type="match status" value="1"/>
</dbReference>
<dbReference type="PANTHER" id="PTHR43394:SF1">
    <property type="entry name" value="ATP-BINDING CASSETTE SUB-FAMILY B MEMBER 10, MITOCHONDRIAL"/>
    <property type="match status" value="1"/>
</dbReference>
<dbReference type="Proteomes" id="UP001549036">
    <property type="component" value="Unassembled WGS sequence"/>
</dbReference>
<comment type="caution">
    <text evidence="12">The sequence shown here is derived from an EMBL/GenBank/DDBJ whole genome shotgun (WGS) entry which is preliminary data.</text>
</comment>
<dbReference type="InterPro" id="IPR017871">
    <property type="entry name" value="ABC_transporter-like_CS"/>
</dbReference>
<protein>
    <submittedName>
        <fullName evidence="12">ATP-binding cassette subfamily B protein</fullName>
    </submittedName>
</protein>
<dbReference type="InterPro" id="IPR003593">
    <property type="entry name" value="AAA+_ATPase"/>
</dbReference>
<dbReference type="InterPro" id="IPR039421">
    <property type="entry name" value="Type_1_exporter"/>
</dbReference>
<feature type="transmembrane region" description="Helical" evidence="9">
    <location>
        <begin position="201"/>
        <end position="217"/>
    </location>
</feature>
<keyword evidence="4" id="KW-0547">Nucleotide-binding</keyword>
<dbReference type="CDD" id="cd03254">
    <property type="entry name" value="ABCC_Glucan_exporter_like"/>
    <property type="match status" value="1"/>
</dbReference>
<evidence type="ECO:0000256" key="7">
    <source>
        <dbReference type="ARBA" id="ARBA00023136"/>
    </source>
</evidence>
<keyword evidence="13" id="KW-1185">Reference proteome</keyword>
<dbReference type="PROSITE" id="PS50929">
    <property type="entry name" value="ABC_TM1F"/>
    <property type="match status" value="1"/>
</dbReference>
<feature type="transmembrane region" description="Helical" evidence="9">
    <location>
        <begin position="282"/>
        <end position="305"/>
    </location>
</feature>
<evidence type="ECO:0000256" key="3">
    <source>
        <dbReference type="ARBA" id="ARBA00022692"/>
    </source>
</evidence>
<comment type="similarity">
    <text evidence="2">Belongs to the ABC transporter superfamily.</text>
</comment>
<feature type="domain" description="ABC transporter" evidence="10">
    <location>
        <begin position="377"/>
        <end position="611"/>
    </location>
</feature>
<dbReference type="Pfam" id="PF00664">
    <property type="entry name" value="ABC_membrane"/>
    <property type="match status" value="1"/>
</dbReference>
<dbReference type="PANTHER" id="PTHR43394">
    <property type="entry name" value="ATP-DEPENDENT PERMEASE MDL1, MITOCHONDRIAL"/>
    <property type="match status" value="1"/>
</dbReference>
<evidence type="ECO:0000313" key="13">
    <source>
        <dbReference type="Proteomes" id="UP001549036"/>
    </source>
</evidence>
<feature type="region of interest" description="Disordered" evidence="8">
    <location>
        <begin position="1"/>
        <end position="22"/>
    </location>
</feature>
<dbReference type="SMART" id="SM00382">
    <property type="entry name" value="AAA"/>
    <property type="match status" value="1"/>
</dbReference>
<sequence length="652" mass="72156">MLQGSEVETQRDDAHEDRRPPHAVVGSHRIEEEMFGQAFDKNIVRRIWGFVRPYRTNLIVSVAAMLILTGTQLLVPLIIRFAIDHGMQPGSGDRSALLGAACAFLFTISVNFGASCTQEIMVYKMAEKVLFDIRRATFGHLQDVALSFMDKTEVGRLMSRLQGDVNSMQEFLETSVFCLGDIILVFGIVFVMLWLDVRLGILTFSLVPVLLIVRIFWLPRARGAFMAANGANSVSNGALAEAIHGVRAVQSMDRQQVNLMLYDDKARANLKIHLTAAKYAQIMVPIVDSLTGVAMAVVIVVGGSMVMSDRIDVGVMVAFLFYIQRFFDPIRSLTLQYSIMQRAMASGKRLTDVLDVKIEVQDKPNATVLSPEMDGSIEFRNVTFGYDPKHPVLKNVSFRVNPGETVALVGPTGSGKSSAMALVHRFYDVQEGQVLVGGYDVRDLTQKSLGRQIAMVLQEPFLFTGTIFENIRYHKAEATREEVIEAAMAVGAHSFIVRLPGGYDADLREGGGNLSLGQRQLISFARALVANTKILVLDEATANIDSYTEMLIQKAMVRLLEGRTGLVIAHRLATVRGADRLIVLQNGKVAESGKHDQLIEMGGLYSKLYRLNHASFDDTPDEQLDTSEAAGYRSEARSSEEPAHWCKRFAER</sequence>
<dbReference type="GO" id="GO:0005524">
    <property type="term" value="F:ATP binding"/>
    <property type="evidence" value="ECO:0007669"/>
    <property type="project" value="UniProtKB-KW"/>
</dbReference>
<dbReference type="Gene3D" id="3.40.50.300">
    <property type="entry name" value="P-loop containing nucleotide triphosphate hydrolases"/>
    <property type="match status" value="1"/>
</dbReference>
<feature type="domain" description="ABC transmembrane type-1" evidence="11">
    <location>
        <begin position="59"/>
        <end position="342"/>
    </location>
</feature>
<gene>
    <name evidence="12" type="ORF">ABID26_006260</name>
</gene>
<reference evidence="12 13" key="1">
    <citation type="submission" date="2024-06" db="EMBL/GenBank/DDBJ databases">
        <title>Genomic Encyclopedia of Type Strains, Phase IV (KMG-IV): sequencing the most valuable type-strain genomes for metagenomic binning, comparative biology and taxonomic classification.</title>
        <authorList>
            <person name="Goeker M."/>
        </authorList>
    </citation>
    <scope>NUCLEOTIDE SEQUENCE [LARGE SCALE GENOMIC DNA]</scope>
    <source>
        <strain evidence="12 13">DSM 29846</strain>
    </source>
</reference>
<keyword evidence="3 9" id="KW-0812">Transmembrane</keyword>
<organism evidence="12 13">
    <name type="scientific">Mesorhizobium shonense</name>
    <dbReference type="NCBI Taxonomy" id="1209948"/>
    <lineage>
        <taxon>Bacteria</taxon>
        <taxon>Pseudomonadati</taxon>
        <taxon>Pseudomonadota</taxon>
        <taxon>Alphaproteobacteria</taxon>
        <taxon>Hyphomicrobiales</taxon>
        <taxon>Phyllobacteriaceae</taxon>
        <taxon>Mesorhizobium</taxon>
    </lineage>
</organism>
<feature type="transmembrane region" description="Helical" evidence="9">
    <location>
        <begin position="58"/>
        <end position="83"/>
    </location>
</feature>
<keyword evidence="6 9" id="KW-1133">Transmembrane helix</keyword>
<evidence type="ECO:0000256" key="5">
    <source>
        <dbReference type="ARBA" id="ARBA00022840"/>
    </source>
</evidence>